<dbReference type="AlphaFoldDB" id="A0AAV4UKU9"/>
<protein>
    <submittedName>
        <fullName evidence="1">Uncharacterized protein</fullName>
    </submittedName>
</protein>
<gene>
    <name evidence="1" type="ORF">CEXT_589101</name>
</gene>
<proteinExistence type="predicted"/>
<evidence type="ECO:0000313" key="1">
    <source>
        <dbReference type="EMBL" id="GIY58465.1"/>
    </source>
</evidence>
<reference evidence="1 2" key="1">
    <citation type="submission" date="2021-06" db="EMBL/GenBank/DDBJ databases">
        <title>Caerostris extrusa draft genome.</title>
        <authorList>
            <person name="Kono N."/>
            <person name="Arakawa K."/>
        </authorList>
    </citation>
    <scope>NUCLEOTIDE SEQUENCE [LARGE SCALE GENOMIC DNA]</scope>
</reference>
<organism evidence="1 2">
    <name type="scientific">Caerostris extrusa</name>
    <name type="common">Bark spider</name>
    <name type="synonym">Caerostris bankana</name>
    <dbReference type="NCBI Taxonomy" id="172846"/>
    <lineage>
        <taxon>Eukaryota</taxon>
        <taxon>Metazoa</taxon>
        <taxon>Ecdysozoa</taxon>
        <taxon>Arthropoda</taxon>
        <taxon>Chelicerata</taxon>
        <taxon>Arachnida</taxon>
        <taxon>Araneae</taxon>
        <taxon>Araneomorphae</taxon>
        <taxon>Entelegynae</taxon>
        <taxon>Araneoidea</taxon>
        <taxon>Araneidae</taxon>
        <taxon>Caerostris</taxon>
    </lineage>
</organism>
<comment type="caution">
    <text evidence="1">The sequence shown here is derived from an EMBL/GenBank/DDBJ whole genome shotgun (WGS) entry which is preliminary data.</text>
</comment>
<sequence>HQIAGLPGWSRSWMPQSSFCALRRASAVDILWQMSASVAKTGAEEEDAAYAIPGTGTFEGLEEPFPVEEQSVGTSISIARTGRKSRNVFFQKIFQ</sequence>
<evidence type="ECO:0000313" key="2">
    <source>
        <dbReference type="Proteomes" id="UP001054945"/>
    </source>
</evidence>
<dbReference type="EMBL" id="BPLR01013064">
    <property type="protein sequence ID" value="GIY58465.1"/>
    <property type="molecule type" value="Genomic_DNA"/>
</dbReference>
<dbReference type="Proteomes" id="UP001054945">
    <property type="component" value="Unassembled WGS sequence"/>
</dbReference>
<feature type="non-terminal residue" evidence="1">
    <location>
        <position position="1"/>
    </location>
</feature>
<name>A0AAV4UKU9_CAEEX</name>
<accession>A0AAV4UKU9</accession>
<keyword evidence="2" id="KW-1185">Reference proteome</keyword>